<keyword evidence="3" id="KW-0479">Metal-binding</keyword>
<dbReference type="GO" id="GO:0008270">
    <property type="term" value="F:zinc ion binding"/>
    <property type="evidence" value="ECO:0007669"/>
    <property type="project" value="UniProtKB-KW"/>
</dbReference>
<dbReference type="AlphaFoldDB" id="A0AAV9KGG3"/>
<keyword evidence="4" id="KW-0863">Zinc-finger</keyword>
<comment type="catalytic activity">
    <reaction evidence="1">
        <text>S-ubiquitinyl-[E2 ubiquitin-conjugating enzyme]-L-cysteine + [acceptor protein]-L-lysine = [E2 ubiquitin-conjugating enzyme]-L-cysteine + N(6)-ubiquitinyl-[acceptor protein]-L-lysine.</text>
        <dbReference type="EC" id="2.3.2.27"/>
    </reaction>
</comment>
<name>A0AAV9KGG3_9SOLN</name>
<evidence type="ECO:0000256" key="5">
    <source>
        <dbReference type="ARBA" id="ARBA00022833"/>
    </source>
</evidence>
<dbReference type="GO" id="GO:0016567">
    <property type="term" value="P:protein ubiquitination"/>
    <property type="evidence" value="ECO:0007669"/>
    <property type="project" value="TreeGrafter"/>
</dbReference>
<evidence type="ECO:0000256" key="2">
    <source>
        <dbReference type="ARBA" id="ARBA00012483"/>
    </source>
</evidence>
<feature type="domain" description="RING-type" evidence="6">
    <location>
        <begin position="47"/>
        <end position="75"/>
    </location>
</feature>
<sequence length="101" mass="11274">MPTLFRDLTLMARRSSHIQNEAGPSPPAAQASIEALPIVKIIEEESECAICLSEFQVGEKAKEMPCKHHYHSNCINRCGWRYMVPVQFAGTRCLGSGENRV</sequence>
<evidence type="ECO:0000256" key="1">
    <source>
        <dbReference type="ARBA" id="ARBA00000900"/>
    </source>
</evidence>
<keyword evidence="8" id="KW-1185">Reference proteome</keyword>
<dbReference type="Gene3D" id="3.30.40.10">
    <property type="entry name" value="Zinc/RING finger domain, C3HC4 (zinc finger)"/>
    <property type="match status" value="1"/>
</dbReference>
<proteinExistence type="predicted"/>
<dbReference type="EC" id="2.3.2.27" evidence="2"/>
<dbReference type="InterPro" id="IPR013083">
    <property type="entry name" value="Znf_RING/FYVE/PHD"/>
</dbReference>
<organism evidence="7 8">
    <name type="scientific">Solanum pinnatisectum</name>
    <name type="common">tansyleaf nightshade</name>
    <dbReference type="NCBI Taxonomy" id="50273"/>
    <lineage>
        <taxon>Eukaryota</taxon>
        <taxon>Viridiplantae</taxon>
        <taxon>Streptophyta</taxon>
        <taxon>Embryophyta</taxon>
        <taxon>Tracheophyta</taxon>
        <taxon>Spermatophyta</taxon>
        <taxon>Magnoliopsida</taxon>
        <taxon>eudicotyledons</taxon>
        <taxon>Gunneridae</taxon>
        <taxon>Pentapetalae</taxon>
        <taxon>asterids</taxon>
        <taxon>lamiids</taxon>
        <taxon>Solanales</taxon>
        <taxon>Solanaceae</taxon>
        <taxon>Solanoideae</taxon>
        <taxon>Solaneae</taxon>
        <taxon>Solanum</taxon>
    </lineage>
</organism>
<keyword evidence="5" id="KW-0862">Zinc</keyword>
<evidence type="ECO:0000313" key="7">
    <source>
        <dbReference type="EMBL" id="KAK4712449.1"/>
    </source>
</evidence>
<reference evidence="7 8" key="1">
    <citation type="submission" date="2023-10" db="EMBL/GenBank/DDBJ databases">
        <title>Genome-Wide Identification Analysis in wild type Solanum Pinnatisectum Reveals Some Genes Defensing Phytophthora Infestans.</title>
        <authorList>
            <person name="Sun C."/>
        </authorList>
    </citation>
    <scope>NUCLEOTIDE SEQUENCE [LARGE SCALE GENOMIC DNA]</scope>
    <source>
        <strain evidence="7">LQN</strain>
        <tissue evidence="7">Leaf</tissue>
    </source>
</reference>
<evidence type="ECO:0000256" key="3">
    <source>
        <dbReference type="ARBA" id="ARBA00022723"/>
    </source>
</evidence>
<dbReference type="PANTHER" id="PTHR15710:SF235">
    <property type="entry name" value="RING-H2 FINGER PROTEIN ATL79-LIKE"/>
    <property type="match status" value="1"/>
</dbReference>
<dbReference type="PANTHER" id="PTHR15710">
    <property type="entry name" value="E3 UBIQUITIN-PROTEIN LIGASE PRAJA"/>
    <property type="match status" value="1"/>
</dbReference>
<evidence type="ECO:0000259" key="6">
    <source>
        <dbReference type="Pfam" id="PF17123"/>
    </source>
</evidence>
<evidence type="ECO:0000256" key="4">
    <source>
        <dbReference type="ARBA" id="ARBA00022771"/>
    </source>
</evidence>
<dbReference type="GO" id="GO:0061630">
    <property type="term" value="F:ubiquitin protein ligase activity"/>
    <property type="evidence" value="ECO:0007669"/>
    <property type="project" value="UniProtKB-EC"/>
</dbReference>
<comment type="caution">
    <text evidence="7">The sequence shown here is derived from an EMBL/GenBank/DDBJ whole genome shotgun (WGS) entry which is preliminary data.</text>
</comment>
<accession>A0AAV9KGG3</accession>
<dbReference type="InterPro" id="IPR001841">
    <property type="entry name" value="Znf_RING"/>
</dbReference>
<dbReference type="SUPFAM" id="SSF57850">
    <property type="entry name" value="RING/U-box"/>
    <property type="match status" value="1"/>
</dbReference>
<gene>
    <name evidence="7" type="ORF">R3W88_006962</name>
</gene>
<dbReference type="GO" id="GO:0005737">
    <property type="term" value="C:cytoplasm"/>
    <property type="evidence" value="ECO:0007669"/>
    <property type="project" value="TreeGrafter"/>
</dbReference>
<protein>
    <recommendedName>
        <fullName evidence="2">RING-type E3 ubiquitin transferase</fullName>
        <ecNumber evidence="2">2.3.2.27</ecNumber>
    </recommendedName>
</protein>
<dbReference type="Proteomes" id="UP001311915">
    <property type="component" value="Unassembled WGS sequence"/>
</dbReference>
<dbReference type="EMBL" id="JAWPEI010000011">
    <property type="protein sequence ID" value="KAK4712449.1"/>
    <property type="molecule type" value="Genomic_DNA"/>
</dbReference>
<evidence type="ECO:0000313" key="8">
    <source>
        <dbReference type="Proteomes" id="UP001311915"/>
    </source>
</evidence>
<dbReference type="Pfam" id="PF17123">
    <property type="entry name" value="zf-RING_11"/>
    <property type="match status" value="1"/>
</dbReference>